<dbReference type="GO" id="GO:0005524">
    <property type="term" value="F:ATP binding"/>
    <property type="evidence" value="ECO:0007669"/>
    <property type="project" value="UniProtKB-KW"/>
</dbReference>
<dbReference type="Pfam" id="PF00176">
    <property type="entry name" value="SNF2-rel_dom"/>
    <property type="match status" value="1"/>
</dbReference>
<feature type="compositionally biased region" description="Basic and acidic residues" evidence="9">
    <location>
        <begin position="295"/>
        <end position="309"/>
    </location>
</feature>
<dbReference type="Proteomes" id="UP001485043">
    <property type="component" value="Unassembled WGS sequence"/>
</dbReference>
<dbReference type="Pfam" id="PF00271">
    <property type="entry name" value="Helicase_C"/>
    <property type="match status" value="1"/>
</dbReference>
<evidence type="ECO:0000256" key="4">
    <source>
        <dbReference type="ARBA" id="ARBA00022801"/>
    </source>
</evidence>
<feature type="domain" description="Helicase C-terminal" evidence="11">
    <location>
        <begin position="668"/>
        <end position="840"/>
    </location>
</feature>
<keyword evidence="4" id="KW-0378">Hydrolase</keyword>
<evidence type="ECO:0000259" key="10">
    <source>
        <dbReference type="PROSITE" id="PS51192"/>
    </source>
</evidence>
<accession>A0AAW1TJ32</accession>
<evidence type="ECO:0000256" key="6">
    <source>
        <dbReference type="ARBA" id="ARBA00022840"/>
    </source>
</evidence>
<comment type="subcellular location">
    <subcellularLocation>
        <location evidence="1">Nucleus</location>
    </subcellularLocation>
</comment>
<sequence length="943" mass="105044">MAVPRLVLASAASVFEEAETALGGTCHQEVSILEGLCENLLETKGHQVAMHAERLLQKSLLQRLQIASRHAKSGTEALLAPQHTSRWSSLPLLSSKASQGPSLTRANIERHKPVRGSLGTSSAGACPRTQQQRAALKRHQDLALDMYSTSRPKVSFKQPAADVFPDATAQQRHLRLLRRQAHHILSAKASVTHAKVRRYEAAFKTEQHGLAIQYVVDWHQNQSIIASTKRVMATKRRLELLKGDDMAAYLREVSSAKSGQIQRLLAQTDGCLRELMKRLQQKRPNSALAPTEDAGFAKDHEGKSQEARDALQSSDECWNNLPARLMANETQHPLLLSGGKMRDYQLQGLRWMVGLRLHGLNGILADEMGLGKTLMVISLLSFLVETEGALQPSIVVVPSSVLPSWQQEFMKWAPTLKVFSYRGKQEERAAAFQSQVKQRKASFDVLLTTYEFMMGKHDVQRLSSLQYEYIIVDEAHRLKNSSCKLNREMQAYTSTSRLLLTGTPVQNNLDELWALLNFILPDLFDSSTSFADWFACKLEEHEMEAGEEAGLLDEEESLLVTSRLHQVLRPLMLRRLKQTVASELPSKTEHLIHCQPSAYQIALTAIIQETLNSPGASQGIKGVNNSMMELRVIANHPLISRLHVDGCEQSLPRINLPAEVQLCGKMEMLDRVLVRLHQAKHKVLLFSTMTRALDVIEDYLEWRGFSWLRLDGNTSSGERGGLVSEFNDPESDIFIFLLSVKAGGVGLNLQAADTVIMLDKFSGILHDELLLHINVASLMQIDNQAQARAHRIGQTKEVLVLRLVTSNSIEEHILDAARAKQSFADQSITGGFFDNSTSPEDRRKYLLGIMQAASQDEGSCSLAAPTPTQLDTMLARSETEHEMFCLRTERDDRRQADNARLGSAAEVESMVKHARDAVCTVPMEPTVQVLGKRKCCLPGTGDK</sequence>
<dbReference type="GO" id="GO:0016787">
    <property type="term" value="F:hydrolase activity"/>
    <property type="evidence" value="ECO:0007669"/>
    <property type="project" value="UniProtKB-KW"/>
</dbReference>
<keyword evidence="3" id="KW-0547">Nucleotide-binding</keyword>
<dbReference type="EMBL" id="JALJOV010000025">
    <property type="protein sequence ID" value="KAK9868506.1"/>
    <property type="molecule type" value="Genomic_DNA"/>
</dbReference>
<dbReference type="InterPro" id="IPR027417">
    <property type="entry name" value="P-loop_NTPase"/>
</dbReference>
<dbReference type="PROSITE" id="PS51194">
    <property type="entry name" value="HELICASE_CTER"/>
    <property type="match status" value="1"/>
</dbReference>
<evidence type="ECO:0000256" key="3">
    <source>
        <dbReference type="ARBA" id="ARBA00022741"/>
    </source>
</evidence>
<feature type="region of interest" description="Disordered" evidence="9">
    <location>
        <begin position="282"/>
        <end position="311"/>
    </location>
</feature>
<evidence type="ECO:0000256" key="2">
    <source>
        <dbReference type="ARBA" id="ARBA00007025"/>
    </source>
</evidence>
<name>A0AAW1TJ32_9CHLO</name>
<dbReference type="InterPro" id="IPR014001">
    <property type="entry name" value="Helicase_ATP-bd"/>
</dbReference>
<feature type="region of interest" description="Disordered" evidence="9">
    <location>
        <begin position="98"/>
        <end position="135"/>
    </location>
</feature>
<reference evidence="12 13" key="1">
    <citation type="journal article" date="2024" name="Nat. Commun.">
        <title>Phylogenomics reveals the evolutionary origins of lichenization in chlorophyte algae.</title>
        <authorList>
            <person name="Puginier C."/>
            <person name="Libourel C."/>
            <person name="Otte J."/>
            <person name="Skaloud P."/>
            <person name="Haon M."/>
            <person name="Grisel S."/>
            <person name="Petersen M."/>
            <person name="Berrin J.G."/>
            <person name="Delaux P.M."/>
            <person name="Dal Grande F."/>
            <person name="Keller J."/>
        </authorList>
    </citation>
    <scope>NUCLEOTIDE SEQUENCE [LARGE SCALE GENOMIC DNA]</scope>
    <source>
        <strain evidence="12 13">SAG 2523</strain>
    </source>
</reference>
<keyword evidence="6" id="KW-0067">ATP-binding</keyword>
<keyword evidence="8" id="KW-0539">Nucleus</keyword>
<dbReference type="Gene3D" id="3.40.50.10810">
    <property type="entry name" value="Tandem AAA-ATPase domain"/>
    <property type="match status" value="1"/>
</dbReference>
<evidence type="ECO:0000256" key="1">
    <source>
        <dbReference type="ARBA" id="ARBA00004123"/>
    </source>
</evidence>
<keyword evidence="13" id="KW-1185">Reference proteome</keyword>
<dbReference type="InterPro" id="IPR001650">
    <property type="entry name" value="Helicase_C-like"/>
</dbReference>
<dbReference type="GO" id="GO:0005634">
    <property type="term" value="C:nucleus"/>
    <property type="evidence" value="ECO:0007669"/>
    <property type="project" value="UniProtKB-SubCell"/>
</dbReference>
<evidence type="ECO:0000256" key="7">
    <source>
        <dbReference type="ARBA" id="ARBA00023054"/>
    </source>
</evidence>
<evidence type="ECO:0000256" key="9">
    <source>
        <dbReference type="SAM" id="MobiDB-lite"/>
    </source>
</evidence>
<evidence type="ECO:0000313" key="13">
    <source>
        <dbReference type="Proteomes" id="UP001485043"/>
    </source>
</evidence>
<evidence type="ECO:0000259" key="11">
    <source>
        <dbReference type="PROSITE" id="PS51194"/>
    </source>
</evidence>
<dbReference type="FunFam" id="3.40.50.10810:FF:000015">
    <property type="entry name" value="lymphoid-specific helicase isoform X1"/>
    <property type="match status" value="1"/>
</dbReference>
<evidence type="ECO:0000313" key="12">
    <source>
        <dbReference type="EMBL" id="KAK9868506.1"/>
    </source>
</evidence>
<organism evidence="12 13">
    <name type="scientific">Apatococcus fuscideae</name>
    <dbReference type="NCBI Taxonomy" id="2026836"/>
    <lineage>
        <taxon>Eukaryota</taxon>
        <taxon>Viridiplantae</taxon>
        <taxon>Chlorophyta</taxon>
        <taxon>core chlorophytes</taxon>
        <taxon>Trebouxiophyceae</taxon>
        <taxon>Chlorellales</taxon>
        <taxon>Chlorellaceae</taxon>
        <taxon>Apatococcus</taxon>
    </lineage>
</organism>
<feature type="domain" description="Helicase ATP-binding" evidence="10">
    <location>
        <begin position="353"/>
        <end position="522"/>
    </location>
</feature>
<dbReference type="InterPro" id="IPR000330">
    <property type="entry name" value="SNF2_N"/>
</dbReference>
<dbReference type="SMART" id="SM00490">
    <property type="entry name" value="HELICc"/>
    <property type="match status" value="1"/>
</dbReference>
<proteinExistence type="inferred from homology"/>
<dbReference type="AlphaFoldDB" id="A0AAW1TJ32"/>
<keyword evidence="7" id="KW-0175">Coiled coil</keyword>
<protein>
    <submittedName>
        <fullName evidence="12">Uncharacterized protein</fullName>
    </submittedName>
</protein>
<dbReference type="PANTHER" id="PTHR10799">
    <property type="entry name" value="SNF2/RAD54 HELICASE FAMILY"/>
    <property type="match status" value="1"/>
</dbReference>
<dbReference type="GO" id="GO:0004386">
    <property type="term" value="F:helicase activity"/>
    <property type="evidence" value="ECO:0007669"/>
    <property type="project" value="UniProtKB-KW"/>
</dbReference>
<dbReference type="CDD" id="cd18793">
    <property type="entry name" value="SF2_C_SNF"/>
    <property type="match status" value="1"/>
</dbReference>
<comment type="similarity">
    <text evidence="2">Belongs to the SNF2/RAD54 helicase family.</text>
</comment>
<keyword evidence="5" id="KW-0347">Helicase</keyword>
<comment type="caution">
    <text evidence="12">The sequence shown here is derived from an EMBL/GenBank/DDBJ whole genome shotgun (WGS) entry which is preliminary data.</text>
</comment>
<dbReference type="PROSITE" id="PS51192">
    <property type="entry name" value="HELICASE_ATP_BIND_1"/>
    <property type="match status" value="1"/>
</dbReference>
<dbReference type="InterPro" id="IPR038718">
    <property type="entry name" value="SNF2-like_sf"/>
</dbReference>
<dbReference type="SUPFAM" id="SSF52540">
    <property type="entry name" value="P-loop containing nucleoside triphosphate hydrolases"/>
    <property type="match status" value="2"/>
</dbReference>
<dbReference type="SMART" id="SM00487">
    <property type="entry name" value="DEXDc"/>
    <property type="match status" value="1"/>
</dbReference>
<evidence type="ECO:0000256" key="5">
    <source>
        <dbReference type="ARBA" id="ARBA00022806"/>
    </source>
</evidence>
<dbReference type="Gene3D" id="3.40.50.300">
    <property type="entry name" value="P-loop containing nucleotide triphosphate hydrolases"/>
    <property type="match status" value="1"/>
</dbReference>
<gene>
    <name evidence="12" type="ORF">WJX84_008653</name>
</gene>
<dbReference type="InterPro" id="IPR049730">
    <property type="entry name" value="SNF2/RAD54-like_C"/>
</dbReference>
<evidence type="ECO:0000256" key="8">
    <source>
        <dbReference type="ARBA" id="ARBA00023242"/>
    </source>
</evidence>
<feature type="compositionally biased region" description="Polar residues" evidence="9">
    <location>
        <begin position="118"/>
        <end position="133"/>
    </location>
</feature>